<dbReference type="EMBL" id="WUAV01000002">
    <property type="protein sequence ID" value="KAF1764467.1"/>
    <property type="molecule type" value="Genomic_DNA"/>
</dbReference>
<feature type="region of interest" description="Disordered" evidence="1">
    <location>
        <begin position="343"/>
        <end position="435"/>
    </location>
</feature>
<accession>A0A6A5HBC9</accession>
<dbReference type="CTD" id="9826968"/>
<sequence>MKGSYQKMSENSKSVDKSETKSEKSFASNPPFSLEVSPEKLEVPPEGLLEVTIKNPTAQPQYIICYFDSFYFLVDFKNADWHQKGDTPSAAEAYHTLKPGETYTLTIGYDNGKYPEKVLRCPTCNDRKRVVRDDTKKQRLDPKNNIYYNLERPEGVLKIRQRATRMDCPVLLSRDMDIYLSEETEKYRMLKEVYLKIRLDQKRRERWGETLETLGSATYRRFNLGEDDEIECFRFYEEFKSDNIDPETFWEKVLATRCTPKNLEEFDKVSDEEILKMKIERQVPYFLRGHIINENDLQKVVEECWGDQCQCEMPRLRTREDMEKYLESKAKLKKKSVQNVVRLEKPKTIEEPKEKSKKPPNELPQPEKTAPSSKFDNVESVHKSSEKMKQEEAKIEEKKTPTTPQVAPIPEEKKPVVQEKKKKKKKKGNPCCSVS</sequence>
<name>A0A6A5HBC9_CAERE</name>
<evidence type="ECO:0000313" key="2">
    <source>
        <dbReference type="EMBL" id="KAF1764467.1"/>
    </source>
</evidence>
<dbReference type="RefSeq" id="XP_003097801.2">
    <property type="nucleotide sequence ID" value="XM_003097753.2"/>
</dbReference>
<feature type="compositionally biased region" description="Basic and acidic residues" evidence="1">
    <location>
        <begin position="13"/>
        <end position="24"/>
    </location>
</feature>
<feature type="region of interest" description="Disordered" evidence="1">
    <location>
        <begin position="1"/>
        <end position="38"/>
    </location>
</feature>
<feature type="compositionally biased region" description="Basic and acidic residues" evidence="1">
    <location>
        <begin position="343"/>
        <end position="360"/>
    </location>
</feature>
<evidence type="ECO:0000256" key="1">
    <source>
        <dbReference type="SAM" id="MobiDB-lite"/>
    </source>
</evidence>
<protein>
    <submittedName>
        <fullName evidence="2">Uncharacterized protein</fullName>
    </submittedName>
</protein>
<dbReference type="KEGG" id="crq:GCK72_004415"/>
<feature type="compositionally biased region" description="Basic and acidic residues" evidence="1">
    <location>
        <begin position="376"/>
        <end position="400"/>
    </location>
</feature>
<dbReference type="GeneID" id="9826968"/>
<dbReference type="AlphaFoldDB" id="A0A6A5HBC9"/>
<feature type="compositionally biased region" description="Polar residues" evidence="1">
    <location>
        <begin position="1"/>
        <end position="12"/>
    </location>
</feature>
<evidence type="ECO:0000313" key="3">
    <source>
        <dbReference type="Proteomes" id="UP000483820"/>
    </source>
</evidence>
<gene>
    <name evidence="2" type="ORF">GCK72_004415</name>
</gene>
<dbReference type="Proteomes" id="UP000483820">
    <property type="component" value="Chromosome II"/>
</dbReference>
<organism evidence="2 3">
    <name type="scientific">Caenorhabditis remanei</name>
    <name type="common">Caenorhabditis vulgaris</name>
    <dbReference type="NCBI Taxonomy" id="31234"/>
    <lineage>
        <taxon>Eukaryota</taxon>
        <taxon>Metazoa</taxon>
        <taxon>Ecdysozoa</taxon>
        <taxon>Nematoda</taxon>
        <taxon>Chromadorea</taxon>
        <taxon>Rhabditida</taxon>
        <taxon>Rhabditina</taxon>
        <taxon>Rhabditomorpha</taxon>
        <taxon>Rhabditoidea</taxon>
        <taxon>Rhabditidae</taxon>
        <taxon>Peloderinae</taxon>
        <taxon>Caenorhabditis</taxon>
    </lineage>
</organism>
<feature type="compositionally biased region" description="Basic and acidic residues" evidence="1">
    <location>
        <begin position="410"/>
        <end position="419"/>
    </location>
</feature>
<comment type="caution">
    <text evidence="2">The sequence shown here is derived from an EMBL/GenBank/DDBJ whole genome shotgun (WGS) entry which is preliminary data.</text>
</comment>
<proteinExistence type="predicted"/>
<reference evidence="2 3" key="1">
    <citation type="submission" date="2019-12" db="EMBL/GenBank/DDBJ databases">
        <title>Chromosome-level assembly of the Caenorhabditis remanei genome.</title>
        <authorList>
            <person name="Teterina A.A."/>
            <person name="Willis J.H."/>
            <person name="Phillips P.C."/>
        </authorList>
    </citation>
    <scope>NUCLEOTIDE SEQUENCE [LARGE SCALE GENOMIC DNA]</scope>
    <source>
        <strain evidence="2 3">PX506</strain>
        <tissue evidence="2">Whole organism</tissue>
    </source>
</reference>